<name>A0A3N0XIC3_ANAGA</name>
<reference evidence="2 3" key="1">
    <citation type="submission" date="2018-10" db="EMBL/GenBank/DDBJ databases">
        <title>Genome assembly for a Yunnan-Guizhou Plateau 3E fish, Anabarilius grahami (Regan), and its evolutionary and genetic applications.</title>
        <authorList>
            <person name="Jiang W."/>
        </authorList>
    </citation>
    <scope>NUCLEOTIDE SEQUENCE [LARGE SCALE GENOMIC DNA]</scope>
    <source>
        <strain evidence="2">AG-KIZ</strain>
        <tissue evidence="2">Muscle</tissue>
    </source>
</reference>
<sequence length="127" mass="14496">MPNRQTLRKEGAMDIGKRDGWRYEEERETPSVSVCSKSGQVGVCEIIKRTQSHSTAIHPMQLGTSNSSNPNHNPELLSVGLDTCYGITYRRELFSSSSSSLLEKRFTPQLRIQLELKERNKSVRERE</sequence>
<evidence type="ECO:0000313" key="3">
    <source>
        <dbReference type="Proteomes" id="UP000281406"/>
    </source>
</evidence>
<proteinExistence type="predicted"/>
<keyword evidence="3" id="KW-1185">Reference proteome</keyword>
<evidence type="ECO:0000313" key="2">
    <source>
        <dbReference type="EMBL" id="ROI27728.1"/>
    </source>
</evidence>
<feature type="compositionally biased region" description="Polar residues" evidence="1">
    <location>
        <begin position="62"/>
        <end position="72"/>
    </location>
</feature>
<dbReference type="Proteomes" id="UP000281406">
    <property type="component" value="Unassembled WGS sequence"/>
</dbReference>
<feature type="region of interest" description="Disordered" evidence="1">
    <location>
        <begin position="55"/>
        <end position="75"/>
    </location>
</feature>
<protein>
    <submittedName>
        <fullName evidence="2">Uncharacterized protein</fullName>
    </submittedName>
</protein>
<dbReference type="AlphaFoldDB" id="A0A3N0XIC3"/>
<organism evidence="2 3">
    <name type="scientific">Anabarilius grahami</name>
    <name type="common">Kanglang fish</name>
    <name type="synonym">Barilius grahami</name>
    <dbReference type="NCBI Taxonomy" id="495550"/>
    <lineage>
        <taxon>Eukaryota</taxon>
        <taxon>Metazoa</taxon>
        <taxon>Chordata</taxon>
        <taxon>Craniata</taxon>
        <taxon>Vertebrata</taxon>
        <taxon>Euteleostomi</taxon>
        <taxon>Actinopterygii</taxon>
        <taxon>Neopterygii</taxon>
        <taxon>Teleostei</taxon>
        <taxon>Ostariophysi</taxon>
        <taxon>Cypriniformes</taxon>
        <taxon>Xenocyprididae</taxon>
        <taxon>Xenocypridinae</taxon>
        <taxon>Xenocypridinae incertae sedis</taxon>
        <taxon>Anabarilius</taxon>
    </lineage>
</organism>
<evidence type="ECO:0000256" key="1">
    <source>
        <dbReference type="SAM" id="MobiDB-lite"/>
    </source>
</evidence>
<comment type="caution">
    <text evidence="2">The sequence shown here is derived from an EMBL/GenBank/DDBJ whole genome shotgun (WGS) entry which is preliminary data.</text>
</comment>
<gene>
    <name evidence="2" type="ORF">DPX16_23050</name>
</gene>
<accession>A0A3N0XIC3</accession>
<dbReference type="EMBL" id="RJVU01073043">
    <property type="protein sequence ID" value="ROI27728.1"/>
    <property type="molecule type" value="Genomic_DNA"/>
</dbReference>